<dbReference type="PROSITE" id="PS00194">
    <property type="entry name" value="THIOREDOXIN_1"/>
    <property type="match status" value="1"/>
</dbReference>
<name>A0ABS1R0N8_9SPHI</name>
<protein>
    <submittedName>
        <fullName evidence="6">TlpA family protein disulfide reductase</fullName>
    </submittedName>
</protein>
<dbReference type="SUPFAM" id="SSF52833">
    <property type="entry name" value="Thioredoxin-like"/>
    <property type="match status" value="1"/>
</dbReference>
<dbReference type="InterPro" id="IPR017937">
    <property type="entry name" value="Thioredoxin_CS"/>
</dbReference>
<dbReference type="InterPro" id="IPR000866">
    <property type="entry name" value="AhpC/TSA"/>
</dbReference>
<keyword evidence="4" id="KW-0676">Redox-active center</keyword>
<dbReference type="Gene3D" id="3.40.30.10">
    <property type="entry name" value="Glutaredoxin"/>
    <property type="match status" value="1"/>
</dbReference>
<evidence type="ECO:0000256" key="3">
    <source>
        <dbReference type="ARBA" id="ARBA00023157"/>
    </source>
</evidence>
<dbReference type="CDD" id="cd02966">
    <property type="entry name" value="TlpA_like_family"/>
    <property type="match status" value="1"/>
</dbReference>
<evidence type="ECO:0000313" key="6">
    <source>
        <dbReference type="EMBL" id="MBL1408241.1"/>
    </source>
</evidence>
<organism evidence="6 7">
    <name type="scientific">Sphingobacterium faecale</name>
    <dbReference type="NCBI Taxonomy" id="2803775"/>
    <lineage>
        <taxon>Bacteria</taxon>
        <taxon>Pseudomonadati</taxon>
        <taxon>Bacteroidota</taxon>
        <taxon>Sphingobacteriia</taxon>
        <taxon>Sphingobacteriales</taxon>
        <taxon>Sphingobacteriaceae</taxon>
        <taxon>Sphingobacterium</taxon>
    </lineage>
</organism>
<dbReference type="InterPro" id="IPR036249">
    <property type="entry name" value="Thioredoxin-like_sf"/>
</dbReference>
<dbReference type="Proteomes" id="UP000625283">
    <property type="component" value="Unassembled WGS sequence"/>
</dbReference>
<dbReference type="PANTHER" id="PTHR42852:SF6">
    <property type="entry name" value="THIOL:DISULFIDE INTERCHANGE PROTEIN DSBE"/>
    <property type="match status" value="1"/>
</dbReference>
<dbReference type="InterPro" id="IPR013766">
    <property type="entry name" value="Thioredoxin_domain"/>
</dbReference>
<dbReference type="Pfam" id="PF00578">
    <property type="entry name" value="AhpC-TSA"/>
    <property type="match status" value="1"/>
</dbReference>
<evidence type="ECO:0000256" key="1">
    <source>
        <dbReference type="ARBA" id="ARBA00004196"/>
    </source>
</evidence>
<sequence length="275" mass="30888">MEGNINAIADLKVTGSQIHDDHVKYKQLVSDLVQERIAIIKNAKNSSGQEKAEAKVKLTDLENQEAERAKVFINENPKSYYSMMVLGRIHKTIDGNEYKSLYDLLDPNLVQSSSIGKSLTEHLGLLQNGETGKPKTAEIGDQILDFTINDLENKPVKISDFRGQYVLIDFWASWCAPCRADNPNVLRAYHQFKDKGFTVVGVSLDLDLESWKKAVKDDKLPWTQLSDLKGFGNEVAKYYGIQSIPTTFLIDPEGKIIAKNLRGQALFEKLAEILD</sequence>
<dbReference type="InterPro" id="IPR050553">
    <property type="entry name" value="Thioredoxin_ResA/DsbE_sf"/>
</dbReference>
<evidence type="ECO:0000313" key="7">
    <source>
        <dbReference type="Proteomes" id="UP000625283"/>
    </source>
</evidence>
<keyword evidence="3" id="KW-1015">Disulfide bond</keyword>
<keyword evidence="2" id="KW-0201">Cytochrome c-type biogenesis</keyword>
<comment type="caution">
    <text evidence="6">The sequence shown here is derived from an EMBL/GenBank/DDBJ whole genome shotgun (WGS) entry which is preliminary data.</text>
</comment>
<dbReference type="EMBL" id="JAERTY010000003">
    <property type="protein sequence ID" value="MBL1408241.1"/>
    <property type="molecule type" value="Genomic_DNA"/>
</dbReference>
<reference evidence="6 7" key="1">
    <citation type="submission" date="2021-01" db="EMBL/GenBank/DDBJ databases">
        <title>C459-1 draft genome sequence.</title>
        <authorList>
            <person name="Zhang X.-F."/>
        </authorList>
    </citation>
    <scope>NUCLEOTIDE SEQUENCE [LARGE SCALE GENOMIC DNA]</scope>
    <source>
        <strain evidence="7">C459-1</strain>
    </source>
</reference>
<evidence type="ECO:0000256" key="4">
    <source>
        <dbReference type="ARBA" id="ARBA00023284"/>
    </source>
</evidence>
<gene>
    <name evidence="6" type="ORF">JKG61_05705</name>
</gene>
<accession>A0ABS1R0N8</accession>
<dbReference type="PANTHER" id="PTHR42852">
    <property type="entry name" value="THIOL:DISULFIDE INTERCHANGE PROTEIN DSBE"/>
    <property type="match status" value="1"/>
</dbReference>
<keyword evidence="7" id="KW-1185">Reference proteome</keyword>
<feature type="domain" description="Thioredoxin" evidence="5">
    <location>
        <begin position="137"/>
        <end position="275"/>
    </location>
</feature>
<evidence type="ECO:0000256" key="2">
    <source>
        <dbReference type="ARBA" id="ARBA00022748"/>
    </source>
</evidence>
<proteinExistence type="predicted"/>
<dbReference type="PROSITE" id="PS51352">
    <property type="entry name" value="THIOREDOXIN_2"/>
    <property type="match status" value="1"/>
</dbReference>
<evidence type="ECO:0000259" key="5">
    <source>
        <dbReference type="PROSITE" id="PS51352"/>
    </source>
</evidence>
<comment type="subcellular location">
    <subcellularLocation>
        <location evidence="1">Cell envelope</location>
    </subcellularLocation>
</comment>